<sequence length="95" mass="10553">MKTINKAIIIYSVAAIILATPFVAMQFTYQVKWNLSDFIIAGISLFFTAFLIDIILLKVSTDSRKFIYISIVLAVLFLIWAELAVGVFGTPFAGN</sequence>
<keyword evidence="3" id="KW-1185">Reference proteome</keyword>
<evidence type="ECO:0000256" key="1">
    <source>
        <dbReference type="SAM" id="Phobius"/>
    </source>
</evidence>
<reference evidence="2 3" key="1">
    <citation type="submission" date="2018-07" db="EMBL/GenBank/DDBJ databases">
        <title>Chryseobacterium lacus sp. nov., isolated from lake water.</title>
        <authorList>
            <person name="Li C.-M."/>
        </authorList>
    </citation>
    <scope>NUCLEOTIDE SEQUENCE [LARGE SCALE GENOMIC DNA]</scope>
    <source>
        <strain evidence="2 3">YLOS41</strain>
    </source>
</reference>
<gene>
    <name evidence="2" type="ORF">DQ356_03750</name>
</gene>
<dbReference type="EMBL" id="QPIE01000002">
    <property type="protein sequence ID" value="RCU44137.1"/>
    <property type="molecule type" value="Genomic_DNA"/>
</dbReference>
<protein>
    <submittedName>
        <fullName evidence="2">Uncharacterized protein</fullName>
    </submittedName>
</protein>
<comment type="caution">
    <text evidence="2">The sequence shown here is derived from an EMBL/GenBank/DDBJ whole genome shotgun (WGS) entry which is preliminary data.</text>
</comment>
<proteinExistence type="predicted"/>
<evidence type="ECO:0000313" key="2">
    <source>
        <dbReference type="EMBL" id="RCU44137.1"/>
    </source>
</evidence>
<keyword evidence="1" id="KW-0472">Membrane</keyword>
<dbReference type="RefSeq" id="WP_114303115.1">
    <property type="nucleotide sequence ID" value="NZ_QPIE01000002.1"/>
</dbReference>
<name>A0A368N0U1_9FLAO</name>
<evidence type="ECO:0000313" key="3">
    <source>
        <dbReference type="Proteomes" id="UP000252172"/>
    </source>
</evidence>
<feature type="transmembrane region" description="Helical" evidence="1">
    <location>
        <begin position="66"/>
        <end position="89"/>
    </location>
</feature>
<accession>A0A368N0U1</accession>
<dbReference type="Proteomes" id="UP000252172">
    <property type="component" value="Unassembled WGS sequence"/>
</dbReference>
<feature type="transmembrane region" description="Helical" evidence="1">
    <location>
        <begin position="39"/>
        <end position="59"/>
    </location>
</feature>
<keyword evidence="1" id="KW-0812">Transmembrane</keyword>
<keyword evidence="1" id="KW-1133">Transmembrane helix</keyword>
<feature type="transmembrane region" description="Helical" evidence="1">
    <location>
        <begin position="7"/>
        <end position="27"/>
    </location>
</feature>
<dbReference type="AlphaFoldDB" id="A0A368N0U1"/>
<dbReference type="OrthoDB" id="9813621at2"/>
<organism evidence="2 3">
    <name type="scientific">Chryseobacterium lacus</name>
    <dbReference type="NCBI Taxonomy" id="2058346"/>
    <lineage>
        <taxon>Bacteria</taxon>
        <taxon>Pseudomonadati</taxon>
        <taxon>Bacteroidota</taxon>
        <taxon>Flavobacteriia</taxon>
        <taxon>Flavobacteriales</taxon>
        <taxon>Weeksellaceae</taxon>
        <taxon>Chryseobacterium group</taxon>
        <taxon>Chryseobacterium</taxon>
    </lineage>
</organism>